<dbReference type="Proteomes" id="UP000830401">
    <property type="component" value="Chromosome"/>
</dbReference>
<feature type="signal peptide" evidence="1">
    <location>
        <begin position="1"/>
        <end position="30"/>
    </location>
</feature>
<dbReference type="PROSITE" id="PS51257">
    <property type="entry name" value="PROKAR_LIPOPROTEIN"/>
    <property type="match status" value="1"/>
</dbReference>
<proteinExistence type="predicted"/>
<evidence type="ECO:0000313" key="2">
    <source>
        <dbReference type="EMBL" id="UOQ67768.1"/>
    </source>
</evidence>
<name>A0ABY4GA38_9BACT</name>
<dbReference type="EMBL" id="CP095061">
    <property type="protein sequence ID" value="UOQ67768.1"/>
    <property type="molecule type" value="Genomic_DNA"/>
</dbReference>
<accession>A0ABY4GA38</accession>
<protein>
    <recommendedName>
        <fullName evidence="4">DUF3823 domain-containing protein</fullName>
    </recommendedName>
</protein>
<keyword evidence="1" id="KW-0732">Signal</keyword>
<sequence>MAMSRTLHLGLLFALLCAAISSCISPPDYSDTPRIKFKKLDVVRLPSAPGEQPFDSDTITISFEDGDGDLGLNPEDNMAPYNDASVNGKQTNPNYFNYYIQAQLKNPSTNQFEDYIIPGSNGEVGQYNGRFPRLTTESTKEGPLKGNLRYNLGLYLESPFKAGDEIRFRISIRDRALNLSNEIFTDSYVVKP</sequence>
<feature type="chain" id="PRO_5046292339" description="DUF3823 domain-containing protein" evidence="1">
    <location>
        <begin position="31"/>
        <end position="192"/>
    </location>
</feature>
<reference evidence="2" key="1">
    <citation type="submission" date="2022-04" db="EMBL/GenBank/DDBJ databases">
        <title>Hymenobacter sp. isolated from the air.</title>
        <authorList>
            <person name="Won M."/>
            <person name="Lee C.-M."/>
            <person name="Woen H.-Y."/>
            <person name="Kwon S.-W."/>
        </authorList>
    </citation>
    <scope>NUCLEOTIDE SEQUENCE</scope>
    <source>
        <strain evidence="2">5420S-77</strain>
    </source>
</reference>
<organism evidence="2 3">
    <name type="scientific">Hymenobacter volaticus</name>
    <dbReference type="NCBI Taxonomy" id="2932254"/>
    <lineage>
        <taxon>Bacteria</taxon>
        <taxon>Pseudomonadati</taxon>
        <taxon>Bacteroidota</taxon>
        <taxon>Cytophagia</taxon>
        <taxon>Cytophagales</taxon>
        <taxon>Hymenobacteraceae</taxon>
        <taxon>Hymenobacter</taxon>
    </lineage>
</organism>
<evidence type="ECO:0008006" key="4">
    <source>
        <dbReference type="Google" id="ProtNLM"/>
    </source>
</evidence>
<evidence type="ECO:0000256" key="1">
    <source>
        <dbReference type="SAM" id="SignalP"/>
    </source>
</evidence>
<evidence type="ECO:0000313" key="3">
    <source>
        <dbReference type="Proteomes" id="UP000830401"/>
    </source>
</evidence>
<gene>
    <name evidence="2" type="ORF">MUN86_07875</name>
</gene>
<keyword evidence="3" id="KW-1185">Reference proteome</keyword>
<dbReference type="RefSeq" id="WP_245123832.1">
    <property type="nucleotide sequence ID" value="NZ_CP095061.1"/>
</dbReference>